<dbReference type="Proteomes" id="UP001176940">
    <property type="component" value="Unassembled WGS sequence"/>
</dbReference>
<gene>
    <name evidence="4" type="ORF">RIMI_LOCUS1216355</name>
</gene>
<accession>A0ABN9KQV7</accession>
<evidence type="ECO:0000256" key="1">
    <source>
        <dbReference type="ARBA" id="ARBA00022801"/>
    </source>
</evidence>
<sequence length="162" mass="18722">MEPHPDTPETYTAKATSRSRNVTRRRHRAEERIGAGSPVDSEVQLRRDMVFCQSIVAAICAFSEQLMAALNHMYDSNREYEVETQEASRRWLEQIANAGVLLHFQSLLSPNMTDEQAMLEDSLVALFDLEKVMFYFRKAENGPQIATQFCHENVRISYYQQN</sequence>
<reference evidence="4" key="1">
    <citation type="submission" date="2023-07" db="EMBL/GenBank/DDBJ databases">
        <authorList>
            <person name="Stuckert A."/>
        </authorList>
    </citation>
    <scope>NUCLEOTIDE SEQUENCE</scope>
</reference>
<comment type="caution">
    <text evidence="4">The sequence shown here is derived from an EMBL/GenBank/DDBJ whole genome shotgun (WGS) entry which is preliminary data.</text>
</comment>
<evidence type="ECO:0000256" key="2">
    <source>
        <dbReference type="ARBA" id="ARBA00023098"/>
    </source>
</evidence>
<feature type="region of interest" description="Disordered" evidence="3">
    <location>
        <begin position="1"/>
        <end position="34"/>
    </location>
</feature>
<keyword evidence="1" id="KW-0378">Hydrolase</keyword>
<keyword evidence="2" id="KW-0443">Lipid metabolism</keyword>
<dbReference type="PANTHER" id="PTHR12187">
    <property type="entry name" value="AGAP000124-PA"/>
    <property type="match status" value="1"/>
</dbReference>
<protein>
    <submittedName>
        <fullName evidence="4">Uncharacterized protein</fullName>
    </submittedName>
</protein>
<dbReference type="PANTHER" id="PTHR12187:SF11">
    <property type="entry name" value="PHOSPHATIDYLINOSITOL-3,4-BISPHOSPHATE 4-PHOSPHATASE"/>
    <property type="match status" value="1"/>
</dbReference>
<proteinExistence type="predicted"/>
<name>A0ABN9KQV7_9NEOB</name>
<evidence type="ECO:0000256" key="3">
    <source>
        <dbReference type="SAM" id="MobiDB-lite"/>
    </source>
</evidence>
<evidence type="ECO:0000313" key="5">
    <source>
        <dbReference type="Proteomes" id="UP001176940"/>
    </source>
</evidence>
<organism evidence="4 5">
    <name type="scientific">Ranitomeya imitator</name>
    <name type="common">mimic poison frog</name>
    <dbReference type="NCBI Taxonomy" id="111125"/>
    <lineage>
        <taxon>Eukaryota</taxon>
        <taxon>Metazoa</taxon>
        <taxon>Chordata</taxon>
        <taxon>Craniata</taxon>
        <taxon>Vertebrata</taxon>
        <taxon>Euteleostomi</taxon>
        <taxon>Amphibia</taxon>
        <taxon>Batrachia</taxon>
        <taxon>Anura</taxon>
        <taxon>Neobatrachia</taxon>
        <taxon>Hyloidea</taxon>
        <taxon>Dendrobatidae</taxon>
        <taxon>Dendrobatinae</taxon>
        <taxon>Ranitomeya</taxon>
    </lineage>
</organism>
<dbReference type="EMBL" id="CAUEEQ010001559">
    <property type="protein sequence ID" value="CAJ0920234.1"/>
    <property type="molecule type" value="Genomic_DNA"/>
</dbReference>
<evidence type="ECO:0000313" key="4">
    <source>
        <dbReference type="EMBL" id="CAJ0920234.1"/>
    </source>
</evidence>
<keyword evidence="5" id="KW-1185">Reference proteome</keyword>
<dbReference type="InterPro" id="IPR039034">
    <property type="entry name" value="INPP4"/>
</dbReference>